<keyword evidence="3" id="KW-1185">Reference proteome</keyword>
<evidence type="ECO:0000256" key="1">
    <source>
        <dbReference type="SAM" id="Coils"/>
    </source>
</evidence>
<comment type="caution">
    <text evidence="2">The sequence shown here is derived from an EMBL/GenBank/DDBJ whole genome shotgun (WGS) entry which is preliminary data.</text>
</comment>
<keyword evidence="1" id="KW-0175">Coiled coil</keyword>
<accession>A0A9J6BTQ0</accession>
<evidence type="ECO:0000313" key="2">
    <source>
        <dbReference type="EMBL" id="KAG5672678.1"/>
    </source>
</evidence>
<gene>
    <name evidence="2" type="ORF">PVAND_002789</name>
</gene>
<name>A0A9J6BTQ0_POLVA</name>
<dbReference type="EMBL" id="JADBJN010000003">
    <property type="protein sequence ID" value="KAG5672678.1"/>
    <property type="molecule type" value="Genomic_DNA"/>
</dbReference>
<dbReference type="Proteomes" id="UP001107558">
    <property type="component" value="Chromosome 3"/>
</dbReference>
<proteinExistence type="predicted"/>
<sequence>MASDEAWAKLEEMFGTSDRISPNDIYVPPEELDDEQIEIRSRMFKGEEMTRDEMMKLPEKYRELYYLPRDAKLEAPRLAKEYKKKVREERRRKQLEREKVVYERAMRKIIGRIPLSPEEIEIYQKFSSNIYHSTNEKIDINPIDVLNDVIKGDYTLQDVSFGQGTEVKPVEKSPLQLLENIIEDTKRRTQNALHANDSAQFFQSIESDVLSRITPMQLDNIISSCTTGIDLMQETNFDDNEARSACESFLKALAMQEGDTKVKNAIEEAKKRQQNKGIEKLAVVGAVAALLSDDIDEKDEEVKMHTGFDITNTSFDLSFVPSDDPDVYKPLEIISYIGMTK</sequence>
<dbReference type="AlphaFoldDB" id="A0A9J6BTQ0"/>
<dbReference type="OrthoDB" id="10467870at2759"/>
<evidence type="ECO:0000313" key="3">
    <source>
        <dbReference type="Proteomes" id="UP001107558"/>
    </source>
</evidence>
<protein>
    <submittedName>
        <fullName evidence="2">Uncharacterized protein</fullName>
    </submittedName>
</protein>
<reference evidence="2" key="1">
    <citation type="submission" date="2021-03" db="EMBL/GenBank/DDBJ databases">
        <title>Chromosome level genome of the anhydrobiotic midge Polypedilum vanderplanki.</title>
        <authorList>
            <person name="Yoshida Y."/>
            <person name="Kikawada T."/>
            <person name="Gusev O."/>
        </authorList>
    </citation>
    <scope>NUCLEOTIDE SEQUENCE</scope>
    <source>
        <strain evidence="2">NIAS01</strain>
        <tissue evidence="2">Whole body or cell culture</tissue>
    </source>
</reference>
<feature type="coiled-coil region" evidence="1">
    <location>
        <begin position="78"/>
        <end position="112"/>
    </location>
</feature>
<organism evidence="2 3">
    <name type="scientific">Polypedilum vanderplanki</name>
    <name type="common">Sleeping chironomid midge</name>
    <dbReference type="NCBI Taxonomy" id="319348"/>
    <lineage>
        <taxon>Eukaryota</taxon>
        <taxon>Metazoa</taxon>
        <taxon>Ecdysozoa</taxon>
        <taxon>Arthropoda</taxon>
        <taxon>Hexapoda</taxon>
        <taxon>Insecta</taxon>
        <taxon>Pterygota</taxon>
        <taxon>Neoptera</taxon>
        <taxon>Endopterygota</taxon>
        <taxon>Diptera</taxon>
        <taxon>Nematocera</taxon>
        <taxon>Chironomoidea</taxon>
        <taxon>Chironomidae</taxon>
        <taxon>Chironominae</taxon>
        <taxon>Polypedilum</taxon>
        <taxon>Polypedilum</taxon>
    </lineage>
</organism>